<evidence type="ECO:0000313" key="3">
    <source>
        <dbReference type="Proteomes" id="UP000184231"/>
    </source>
</evidence>
<dbReference type="STRING" id="558155.SAMN04487911_106162"/>
<dbReference type="InterPro" id="IPR000086">
    <property type="entry name" value="NUDIX_hydrolase_dom"/>
</dbReference>
<evidence type="ECO:0000259" key="1">
    <source>
        <dbReference type="PROSITE" id="PS51462"/>
    </source>
</evidence>
<dbReference type="AlphaFoldDB" id="A0A1M6EI37"/>
<dbReference type="GO" id="GO:0009240">
    <property type="term" value="P:isopentenyl diphosphate biosynthetic process"/>
    <property type="evidence" value="ECO:0007669"/>
    <property type="project" value="TreeGrafter"/>
</dbReference>
<feature type="domain" description="Nudix hydrolase" evidence="1">
    <location>
        <begin position="29"/>
        <end position="176"/>
    </location>
</feature>
<dbReference type="GO" id="GO:0004452">
    <property type="term" value="F:isopentenyl-diphosphate delta-isomerase activity"/>
    <property type="evidence" value="ECO:0007669"/>
    <property type="project" value="TreeGrafter"/>
</dbReference>
<dbReference type="Gene3D" id="3.90.79.10">
    <property type="entry name" value="Nucleoside Triphosphate Pyrophosphohydrolase"/>
    <property type="match status" value="1"/>
</dbReference>
<dbReference type="GO" id="GO:0005737">
    <property type="term" value="C:cytoplasm"/>
    <property type="evidence" value="ECO:0007669"/>
    <property type="project" value="TreeGrafter"/>
</dbReference>
<dbReference type="PROSITE" id="PS51462">
    <property type="entry name" value="NUDIX"/>
    <property type="match status" value="1"/>
</dbReference>
<dbReference type="Proteomes" id="UP000184231">
    <property type="component" value="Unassembled WGS sequence"/>
</dbReference>
<organism evidence="2 3">
    <name type="scientific">Arenibacter nanhaiticus</name>
    <dbReference type="NCBI Taxonomy" id="558155"/>
    <lineage>
        <taxon>Bacteria</taxon>
        <taxon>Pseudomonadati</taxon>
        <taxon>Bacteroidota</taxon>
        <taxon>Flavobacteriia</taxon>
        <taxon>Flavobacteriales</taxon>
        <taxon>Flavobacteriaceae</taxon>
        <taxon>Arenibacter</taxon>
    </lineage>
</organism>
<dbReference type="OrthoDB" id="9786032at2"/>
<keyword evidence="3" id="KW-1185">Reference proteome</keyword>
<dbReference type="InterPro" id="IPR015797">
    <property type="entry name" value="NUDIX_hydrolase-like_dom_sf"/>
</dbReference>
<proteinExistence type="predicted"/>
<dbReference type="SUPFAM" id="SSF55811">
    <property type="entry name" value="Nudix"/>
    <property type="match status" value="1"/>
</dbReference>
<evidence type="ECO:0000313" key="2">
    <source>
        <dbReference type="EMBL" id="SHI85177.1"/>
    </source>
</evidence>
<reference evidence="2 3" key="1">
    <citation type="submission" date="2016-11" db="EMBL/GenBank/DDBJ databases">
        <authorList>
            <person name="Jaros S."/>
            <person name="Januszkiewicz K."/>
            <person name="Wedrychowicz H."/>
        </authorList>
    </citation>
    <scope>NUCLEOTIDE SEQUENCE [LARGE SCALE GENOMIC DNA]</scope>
    <source>
        <strain evidence="2 3">CGMCC 1.8863</strain>
    </source>
</reference>
<dbReference type="CDD" id="cd04692">
    <property type="entry name" value="NUDIX_Hydrolase"/>
    <property type="match status" value="1"/>
</dbReference>
<protein>
    <submittedName>
        <fullName evidence="2">NUDIX domain-containing protein</fullName>
    </submittedName>
</protein>
<dbReference type="PANTHER" id="PTHR10885:SF20">
    <property type="entry name" value="NUDIX HYDROLASE DOMAIN-CONTAINING PROTEIN"/>
    <property type="match status" value="1"/>
</dbReference>
<dbReference type="Pfam" id="PF00293">
    <property type="entry name" value="NUDIX"/>
    <property type="match status" value="1"/>
</dbReference>
<dbReference type="RefSeq" id="WP_072763790.1">
    <property type="nucleotide sequence ID" value="NZ_FQYX01000006.1"/>
</dbReference>
<name>A0A1M6EI37_9FLAO</name>
<sequence length="182" mass="20918">MDELIDILDSEGNFTGKTMMKSEAHKKGYFHPTVTIWCYNKKGEVLIQQRAHNKDTHPLLWDASVAGHIGAGEDKLRSAVREVEEEIGLKISEKDLIKIGVFKSVHRHHPTLIDCEFRHTFLCELKTDLENLTKQESEVKALALIPLSKFIEELHENSSSKKYVPHDHGYYETIIKAIEKRL</sequence>
<accession>A0A1M6EI37</accession>
<gene>
    <name evidence="2" type="ORF">SAMN04487911_106162</name>
</gene>
<dbReference type="EMBL" id="FQYX01000006">
    <property type="protein sequence ID" value="SHI85177.1"/>
    <property type="molecule type" value="Genomic_DNA"/>
</dbReference>
<dbReference type="PANTHER" id="PTHR10885">
    <property type="entry name" value="ISOPENTENYL-DIPHOSPHATE DELTA-ISOMERASE"/>
    <property type="match status" value="1"/>
</dbReference>